<dbReference type="InParanoid" id="A0A2J7QWN6"/>
<name>A0A2J7QWN6_9NEOP</name>
<evidence type="ECO:0000313" key="1">
    <source>
        <dbReference type="EMBL" id="PNF32997.1"/>
    </source>
</evidence>
<dbReference type="AlphaFoldDB" id="A0A2J7QWN6"/>
<protein>
    <submittedName>
        <fullName evidence="1">Uncharacterized protein</fullName>
    </submittedName>
</protein>
<dbReference type="Proteomes" id="UP000235965">
    <property type="component" value="Unassembled WGS sequence"/>
</dbReference>
<organism evidence="1 2">
    <name type="scientific">Cryptotermes secundus</name>
    <dbReference type="NCBI Taxonomy" id="105785"/>
    <lineage>
        <taxon>Eukaryota</taxon>
        <taxon>Metazoa</taxon>
        <taxon>Ecdysozoa</taxon>
        <taxon>Arthropoda</taxon>
        <taxon>Hexapoda</taxon>
        <taxon>Insecta</taxon>
        <taxon>Pterygota</taxon>
        <taxon>Neoptera</taxon>
        <taxon>Polyneoptera</taxon>
        <taxon>Dictyoptera</taxon>
        <taxon>Blattodea</taxon>
        <taxon>Blattoidea</taxon>
        <taxon>Termitoidae</taxon>
        <taxon>Kalotermitidae</taxon>
        <taxon>Cryptotermitinae</taxon>
        <taxon>Cryptotermes</taxon>
    </lineage>
</organism>
<sequence length="60" mass="7042">MRAHDLLVHCDNHKICKKLPHFATLNCHLFGPHKYPVRYQHNGNDEAVMEACETCWNKLL</sequence>
<dbReference type="EMBL" id="NEVH01009422">
    <property type="protein sequence ID" value="PNF32997.1"/>
    <property type="molecule type" value="Genomic_DNA"/>
</dbReference>
<accession>A0A2J7QWN6</accession>
<keyword evidence="2" id="KW-1185">Reference proteome</keyword>
<reference evidence="1 2" key="1">
    <citation type="submission" date="2017-12" db="EMBL/GenBank/DDBJ databases">
        <title>Hemimetabolous genomes reveal molecular basis of termite eusociality.</title>
        <authorList>
            <person name="Harrison M.C."/>
            <person name="Jongepier E."/>
            <person name="Robertson H.M."/>
            <person name="Arning N."/>
            <person name="Bitard-Feildel T."/>
            <person name="Chao H."/>
            <person name="Childers C.P."/>
            <person name="Dinh H."/>
            <person name="Doddapaneni H."/>
            <person name="Dugan S."/>
            <person name="Gowin J."/>
            <person name="Greiner C."/>
            <person name="Han Y."/>
            <person name="Hu H."/>
            <person name="Hughes D.S.T."/>
            <person name="Huylmans A.-K."/>
            <person name="Kemena C."/>
            <person name="Kremer L.P.M."/>
            <person name="Lee S.L."/>
            <person name="Lopez-Ezquerra A."/>
            <person name="Mallet L."/>
            <person name="Monroy-Kuhn J.M."/>
            <person name="Moser A."/>
            <person name="Murali S.C."/>
            <person name="Muzny D.M."/>
            <person name="Otani S."/>
            <person name="Piulachs M.-D."/>
            <person name="Poelchau M."/>
            <person name="Qu J."/>
            <person name="Schaub F."/>
            <person name="Wada-Katsumata A."/>
            <person name="Worley K.C."/>
            <person name="Xie Q."/>
            <person name="Ylla G."/>
            <person name="Poulsen M."/>
            <person name="Gibbs R.A."/>
            <person name="Schal C."/>
            <person name="Richards S."/>
            <person name="Belles X."/>
            <person name="Korb J."/>
            <person name="Bornberg-Bauer E."/>
        </authorList>
    </citation>
    <scope>NUCLEOTIDE SEQUENCE [LARGE SCALE GENOMIC DNA]</scope>
    <source>
        <tissue evidence="1">Whole body</tissue>
    </source>
</reference>
<evidence type="ECO:0000313" key="2">
    <source>
        <dbReference type="Proteomes" id="UP000235965"/>
    </source>
</evidence>
<gene>
    <name evidence="1" type="ORF">B7P43_G16356</name>
</gene>
<comment type="caution">
    <text evidence="1">The sequence shown here is derived from an EMBL/GenBank/DDBJ whole genome shotgun (WGS) entry which is preliminary data.</text>
</comment>
<proteinExistence type="predicted"/>